<feature type="active site" description="Glycyl thioester intermediate" evidence="3">
    <location>
        <position position="51"/>
    </location>
</feature>
<evidence type="ECO:0000256" key="1">
    <source>
        <dbReference type="ARBA" id="ARBA00022679"/>
    </source>
</evidence>
<sequence length="290" mass="33369">MFTVQSPKAPKRGVFRVYLKFDEYYNNRPPRVCFHTIPYHPNIDMITGKPCIDYLDDYSLWEPNIKMSTVLLQIQNMLDNPVTDNAVNIEAAEMLATSPYTYNKIVRECVEYSRLINSGEFKAVGEKQSVVPASTRPAGGATEQISKVSKQKRITKLSFDDYLTQWNGMATTKPNLHSINTYLDAIKDDSLLKKIHFDMTEEEMLDEEYDKQMEYDAVYYGSIYQKKPSAAEKSTGRDSKLARINQMRKIYLPKKPLPTPRSPTRHSDSEGEHDNLVTWTKNLNAEDLDN</sequence>
<dbReference type="InterPro" id="IPR016135">
    <property type="entry name" value="UBQ-conjugating_enzyme/RWD"/>
</dbReference>
<feature type="region of interest" description="Disordered" evidence="5">
    <location>
        <begin position="249"/>
        <end position="290"/>
    </location>
</feature>
<protein>
    <submittedName>
        <fullName evidence="7">UBE2U</fullName>
    </submittedName>
</protein>
<gene>
    <name evidence="7" type="ORF">EB796_020779</name>
</gene>
<keyword evidence="2 4" id="KW-0833">Ubl conjugation pathway</keyword>
<dbReference type="Proteomes" id="UP000593567">
    <property type="component" value="Unassembled WGS sequence"/>
</dbReference>
<evidence type="ECO:0000313" key="7">
    <source>
        <dbReference type="EMBL" id="KAF6020976.1"/>
    </source>
</evidence>
<evidence type="ECO:0000256" key="3">
    <source>
        <dbReference type="PROSITE-ProRule" id="PRU10133"/>
    </source>
</evidence>
<dbReference type="SUPFAM" id="SSF54495">
    <property type="entry name" value="UBC-like"/>
    <property type="match status" value="1"/>
</dbReference>
<dbReference type="PROSITE" id="PS00183">
    <property type="entry name" value="UBC_1"/>
    <property type="match status" value="1"/>
</dbReference>
<evidence type="ECO:0000259" key="6">
    <source>
        <dbReference type="PROSITE" id="PS50127"/>
    </source>
</evidence>
<dbReference type="InterPro" id="IPR000608">
    <property type="entry name" value="UBC"/>
</dbReference>
<accession>A0A7J7J5P6</accession>
<keyword evidence="1" id="KW-0808">Transferase</keyword>
<dbReference type="PROSITE" id="PS50127">
    <property type="entry name" value="UBC_2"/>
    <property type="match status" value="1"/>
</dbReference>
<keyword evidence="4" id="KW-0547">Nucleotide-binding</keyword>
<name>A0A7J7J5P6_BUGNE</name>
<keyword evidence="8" id="KW-1185">Reference proteome</keyword>
<dbReference type="OrthoDB" id="9978460at2759"/>
<comment type="caution">
    <text evidence="7">The sequence shown here is derived from an EMBL/GenBank/DDBJ whole genome shotgun (WGS) entry which is preliminary data.</text>
</comment>
<dbReference type="Pfam" id="PF00179">
    <property type="entry name" value="UQ_con"/>
    <property type="match status" value="1"/>
</dbReference>
<dbReference type="InterPro" id="IPR023313">
    <property type="entry name" value="UBQ-conjugating_AS"/>
</dbReference>
<dbReference type="SMART" id="SM00212">
    <property type="entry name" value="UBCc"/>
    <property type="match status" value="1"/>
</dbReference>
<dbReference type="GO" id="GO:0005524">
    <property type="term" value="F:ATP binding"/>
    <property type="evidence" value="ECO:0007669"/>
    <property type="project" value="UniProtKB-UniRule"/>
</dbReference>
<proteinExistence type="inferred from homology"/>
<dbReference type="GO" id="GO:0016740">
    <property type="term" value="F:transferase activity"/>
    <property type="evidence" value="ECO:0007669"/>
    <property type="project" value="UniProtKB-KW"/>
</dbReference>
<feature type="domain" description="UBC core" evidence="6">
    <location>
        <begin position="1"/>
        <end position="115"/>
    </location>
</feature>
<dbReference type="EMBL" id="VXIV02003140">
    <property type="protein sequence ID" value="KAF6020976.1"/>
    <property type="molecule type" value="Genomic_DNA"/>
</dbReference>
<dbReference type="PANTHER" id="PTHR24067">
    <property type="entry name" value="UBIQUITIN-CONJUGATING ENZYME E2"/>
    <property type="match status" value="1"/>
</dbReference>
<keyword evidence="4" id="KW-0067">ATP-binding</keyword>
<feature type="compositionally biased region" description="Basic and acidic residues" evidence="5">
    <location>
        <begin position="265"/>
        <end position="275"/>
    </location>
</feature>
<evidence type="ECO:0000256" key="4">
    <source>
        <dbReference type="RuleBase" id="RU362109"/>
    </source>
</evidence>
<organism evidence="7 8">
    <name type="scientific">Bugula neritina</name>
    <name type="common">Brown bryozoan</name>
    <name type="synonym">Sertularia neritina</name>
    <dbReference type="NCBI Taxonomy" id="10212"/>
    <lineage>
        <taxon>Eukaryota</taxon>
        <taxon>Metazoa</taxon>
        <taxon>Spiralia</taxon>
        <taxon>Lophotrochozoa</taxon>
        <taxon>Bryozoa</taxon>
        <taxon>Gymnolaemata</taxon>
        <taxon>Cheilostomatida</taxon>
        <taxon>Flustrina</taxon>
        <taxon>Buguloidea</taxon>
        <taxon>Bugulidae</taxon>
        <taxon>Bugula</taxon>
    </lineage>
</organism>
<evidence type="ECO:0000313" key="8">
    <source>
        <dbReference type="Proteomes" id="UP000593567"/>
    </source>
</evidence>
<evidence type="ECO:0000256" key="2">
    <source>
        <dbReference type="ARBA" id="ARBA00022786"/>
    </source>
</evidence>
<dbReference type="Gene3D" id="3.10.110.10">
    <property type="entry name" value="Ubiquitin Conjugating Enzyme"/>
    <property type="match status" value="1"/>
</dbReference>
<dbReference type="InterPro" id="IPR050113">
    <property type="entry name" value="Ub_conjugating_enzyme"/>
</dbReference>
<dbReference type="AlphaFoldDB" id="A0A7J7J5P6"/>
<evidence type="ECO:0000256" key="5">
    <source>
        <dbReference type="SAM" id="MobiDB-lite"/>
    </source>
</evidence>
<reference evidence="7" key="1">
    <citation type="submission" date="2020-06" db="EMBL/GenBank/DDBJ databases">
        <title>Draft genome of Bugula neritina, a colonial animal packing powerful symbionts and potential medicines.</title>
        <authorList>
            <person name="Rayko M."/>
        </authorList>
    </citation>
    <scope>NUCLEOTIDE SEQUENCE [LARGE SCALE GENOMIC DNA]</scope>
    <source>
        <strain evidence="7">Kwan_BN1</strain>
    </source>
</reference>
<comment type="similarity">
    <text evidence="4">Belongs to the ubiquitin-conjugating enzyme family.</text>
</comment>